<protein>
    <submittedName>
        <fullName evidence="1">Uncharacterized protein</fullName>
    </submittedName>
</protein>
<dbReference type="HOGENOM" id="CLU_2317840_0_0_10"/>
<proteinExistence type="predicted"/>
<dbReference type="STRING" id="649760.HMPREF0971_01582"/>
<dbReference type="Proteomes" id="UP000004079">
    <property type="component" value="Unassembled WGS sequence"/>
</dbReference>
<name>D1QRH6_9BACT</name>
<evidence type="ECO:0000313" key="1">
    <source>
        <dbReference type="EMBL" id="EFB32051.1"/>
    </source>
</evidence>
<comment type="caution">
    <text evidence="1">The sequence shown here is derived from an EMBL/GenBank/DDBJ whole genome shotgun (WGS) entry which is preliminary data.</text>
</comment>
<evidence type="ECO:0000313" key="2">
    <source>
        <dbReference type="Proteomes" id="UP000004079"/>
    </source>
</evidence>
<reference evidence="1 2" key="1">
    <citation type="submission" date="2009-11" db="EMBL/GenBank/DDBJ databases">
        <authorList>
            <person name="Weinstock G."/>
            <person name="Sodergren E."/>
            <person name="Clifton S."/>
            <person name="Fulton L."/>
            <person name="Fulton B."/>
            <person name="Courtney L."/>
            <person name="Fronick C."/>
            <person name="Harrison M."/>
            <person name="Strong C."/>
            <person name="Farmer C."/>
            <person name="Delahaunty K."/>
            <person name="Markovic C."/>
            <person name="Hall O."/>
            <person name="Minx P."/>
            <person name="Tomlinson C."/>
            <person name="Mitreva M."/>
            <person name="Nelson J."/>
            <person name="Hou S."/>
            <person name="Wollam A."/>
            <person name="Pepin K.H."/>
            <person name="Johnson M."/>
            <person name="Bhonagiri V."/>
            <person name="Nash W.E."/>
            <person name="Warren W."/>
            <person name="Chinwalla A."/>
            <person name="Mardis E.R."/>
            <person name="Wilson R.K."/>
        </authorList>
    </citation>
    <scope>NUCLEOTIDE SEQUENCE [LARGE SCALE GENOMIC DNA]</scope>
    <source>
        <strain evidence="1 2">F0302</strain>
    </source>
</reference>
<dbReference type="AlphaFoldDB" id="D1QRH6"/>
<sequence>MRQNAVQSASSYIVICVKLCAYLTQIATQYASYGELKRKKSAPHLAFTEKQNNGFQFSMSIITKTFNCFFCSAGWCFSHMISTLLTSPYQYERYGVKSL</sequence>
<dbReference type="EMBL" id="ACUZ02000030">
    <property type="protein sequence ID" value="EFB32051.1"/>
    <property type="molecule type" value="Genomic_DNA"/>
</dbReference>
<accession>D1QRH6</accession>
<gene>
    <name evidence="1" type="ORF">HMPREF0971_01582</name>
</gene>
<organism evidence="1 2">
    <name type="scientific">Segatella oris F0302</name>
    <dbReference type="NCBI Taxonomy" id="649760"/>
    <lineage>
        <taxon>Bacteria</taxon>
        <taxon>Pseudomonadati</taxon>
        <taxon>Bacteroidota</taxon>
        <taxon>Bacteroidia</taxon>
        <taxon>Bacteroidales</taxon>
        <taxon>Prevotellaceae</taxon>
        <taxon>Segatella</taxon>
    </lineage>
</organism>